<dbReference type="FunFam" id="3.40.640.10:FF:000030">
    <property type="entry name" value="Low-specificity L-threonine aldolase"/>
    <property type="match status" value="1"/>
</dbReference>
<evidence type="ECO:0000259" key="5">
    <source>
        <dbReference type="Pfam" id="PF01212"/>
    </source>
</evidence>
<evidence type="ECO:0000256" key="3">
    <source>
        <dbReference type="ARBA" id="ARBA00022898"/>
    </source>
</evidence>
<reference evidence="6 7" key="1">
    <citation type="submission" date="2019-08" db="EMBL/GenBank/DDBJ databases">
        <title>Draft genome sequences of two oriental melons (Cucumis melo L. var makuwa).</title>
        <authorList>
            <person name="Kwon S.-Y."/>
        </authorList>
    </citation>
    <scope>NUCLEOTIDE SEQUENCE [LARGE SCALE GENOMIC DNA]</scope>
    <source>
        <strain evidence="7">cv. Chang Bougi</strain>
        <tissue evidence="6">Leaf</tissue>
    </source>
</reference>
<dbReference type="Gene3D" id="3.40.640.10">
    <property type="entry name" value="Type I PLP-dependent aspartate aminotransferase-like (Major domain)"/>
    <property type="match status" value="1"/>
</dbReference>
<evidence type="ECO:0000256" key="1">
    <source>
        <dbReference type="ARBA" id="ARBA00001933"/>
    </source>
</evidence>
<keyword evidence="4" id="KW-0456">Lyase</keyword>
<dbReference type="Pfam" id="PF01212">
    <property type="entry name" value="Beta_elim_lyase"/>
    <property type="match status" value="1"/>
</dbReference>
<evidence type="ECO:0000313" key="7">
    <source>
        <dbReference type="Proteomes" id="UP000321947"/>
    </source>
</evidence>
<dbReference type="NCBIfam" id="NF041359">
    <property type="entry name" value="GntG_guanitoxin"/>
    <property type="match status" value="1"/>
</dbReference>
<feature type="domain" description="Aromatic amino acid beta-eliminating lyase/threonine aldolase" evidence="5">
    <location>
        <begin position="8"/>
        <end position="250"/>
    </location>
</feature>
<dbReference type="GO" id="GO:0006545">
    <property type="term" value="P:glycine biosynthetic process"/>
    <property type="evidence" value="ECO:0007669"/>
    <property type="project" value="TreeGrafter"/>
</dbReference>
<dbReference type="InterPro" id="IPR015424">
    <property type="entry name" value="PyrdxlP-dep_Trfase"/>
</dbReference>
<dbReference type="PANTHER" id="PTHR48097">
    <property type="entry name" value="L-THREONINE ALDOLASE-RELATED"/>
    <property type="match status" value="1"/>
</dbReference>
<gene>
    <name evidence="6" type="ORF">E5676_scaffold443G00020</name>
</gene>
<dbReference type="InterPro" id="IPR015421">
    <property type="entry name" value="PyrdxlP-dep_Trfase_major"/>
</dbReference>
<dbReference type="PANTHER" id="PTHR48097:SF9">
    <property type="entry name" value="L-THREONINE ALDOLASE"/>
    <property type="match status" value="1"/>
</dbReference>
<dbReference type="InterPro" id="IPR001597">
    <property type="entry name" value="ArAA_b-elim_lyase/Thr_aldolase"/>
</dbReference>
<comment type="cofactor">
    <cofactor evidence="1">
        <name>pyridoxal 5'-phosphate</name>
        <dbReference type="ChEBI" id="CHEBI:597326"/>
    </cofactor>
</comment>
<dbReference type="GO" id="GO:0005829">
    <property type="term" value="C:cytosol"/>
    <property type="evidence" value="ECO:0007669"/>
    <property type="project" value="TreeGrafter"/>
</dbReference>
<protein>
    <submittedName>
        <fullName evidence="6">Putative low-specificity L-threonine aldolase 1</fullName>
    </submittedName>
</protein>
<comment type="caution">
    <text evidence="6">The sequence shown here is derived from an EMBL/GenBank/DDBJ whole genome shotgun (WGS) entry which is preliminary data.</text>
</comment>
<dbReference type="InterPro" id="IPR023603">
    <property type="entry name" value="Low_specificity_L-TA-like"/>
</dbReference>
<evidence type="ECO:0000256" key="2">
    <source>
        <dbReference type="ARBA" id="ARBA00006966"/>
    </source>
</evidence>
<dbReference type="SUPFAM" id="SSF53383">
    <property type="entry name" value="PLP-dependent transferases"/>
    <property type="match status" value="1"/>
</dbReference>
<organism evidence="6 7">
    <name type="scientific">Cucumis melo var. makuwa</name>
    <name type="common">Oriental melon</name>
    <dbReference type="NCBI Taxonomy" id="1194695"/>
    <lineage>
        <taxon>Eukaryota</taxon>
        <taxon>Viridiplantae</taxon>
        <taxon>Streptophyta</taxon>
        <taxon>Embryophyta</taxon>
        <taxon>Tracheophyta</taxon>
        <taxon>Spermatophyta</taxon>
        <taxon>Magnoliopsida</taxon>
        <taxon>eudicotyledons</taxon>
        <taxon>Gunneridae</taxon>
        <taxon>Pentapetalae</taxon>
        <taxon>rosids</taxon>
        <taxon>fabids</taxon>
        <taxon>Cucurbitales</taxon>
        <taxon>Cucurbitaceae</taxon>
        <taxon>Benincaseae</taxon>
        <taxon>Cucumis</taxon>
    </lineage>
</organism>
<dbReference type="GO" id="GO:0008732">
    <property type="term" value="F:L-allo-threonine aldolase activity"/>
    <property type="evidence" value="ECO:0007669"/>
    <property type="project" value="TreeGrafter"/>
</dbReference>
<accession>A0A5D3D795</accession>
<sequence>MVSNRKIDLRSDTVTKPTETMRAAMAMAEVDDDVLGNDPIALELEEEMAKIMGKEEGLFVPSGTMGNLISVLVHCEIRGSEVIVGDNSHIHIYENGGIATIGGVHSRTVKNKDDGTMDIDLIEAAIRNPKGQLFFPTTRLICLENTHANSGGRCLCVEYIDKVGELAKKHDLKLHIDGARIFNASVVCLSKGLGAPVGSKSFISKARRVRKTLGGGMRQIGILCAAGLVALKENVQKLEADHHKAKQLASN</sequence>
<dbReference type="GO" id="GO:0006567">
    <property type="term" value="P:L-threonine catabolic process"/>
    <property type="evidence" value="ECO:0007669"/>
    <property type="project" value="TreeGrafter"/>
</dbReference>
<keyword evidence="3" id="KW-0663">Pyridoxal phosphate</keyword>
<dbReference type="AlphaFoldDB" id="A0A5D3D795"/>
<evidence type="ECO:0000313" key="6">
    <source>
        <dbReference type="EMBL" id="TYK19373.1"/>
    </source>
</evidence>
<comment type="similarity">
    <text evidence="2">Belongs to the threonine aldolase family.</text>
</comment>
<evidence type="ECO:0000256" key="4">
    <source>
        <dbReference type="ARBA" id="ARBA00023239"/>
    </source>
</evidence>
<proteinExistence type="inferred from homology"/>
<dbReference type="EMBL" id="SSTD01006964">
    <property type="protein sequence ID" value="TYK19373.1"/>
    <property type="molecule type" value="Genomic_DNA"/>
</dbReference>
<name>A0A5D3D795_CUCMM</name>
<dbReference type="Proteomes" id="UP000321947">
    <property type="component" value="Unassembled WGS sequence"/>
</dbReference>